<evidence type="ECO:0000259" key="1">
    <source>
        <dbReference type="Pfam" id="PF01926"/>
    </source>
</evidence>
<dbReference type="InterPro" id="IPR027417">
    <property type="entry name" value="P-loop_NTPase"/>
</dbReference>
<dbReference type="InterPro" id="IPR006073">
    <property type="entry name" value="GTP-bd"/>
</dbReference>
<gene>
    <name evidence="2" type="ORF">IPJ48_20835</name>
</gene>
<evidence type="ECO:0000313" key="3">
    <source>
        <dbReference type="Proteomes" id="UP000886602"/>
    </source>
</evidence>
<dbReference type="GO" id="GO:0005525">
    <property type="term" value="F:GTP binding"/>
    <property type="evidence" value="ECO:0007669"/>
    <property type="project" value="InterPro"/>
</dbReference>
<accession>A0A9D7FP45</accession>
<proteinExistence type="predicted"/>
<dbReference type="CDD" id="cd00882">
    <property type="entry name" value="Ras_like_GTPase"/>
    <property type="match status" value="1"/>
</dbReference>
<dbReference type="Proteomes" id="UP000886602">
    <property type="component" value="Unassembled WGS sequence"/>
</dbReference>
<dbReference type="SUPFAM" id="SSF52540">
    <property type="entry name" value="P-loop containing nucleoside triphosphate hydrolases"/>
    <property type="match status" value="1"/>
</dbReference>
<protein>
    <submittedName>
        <fullName evidence="2">DUF3482 domain-containing protein</fullName>
    </submittedName>
</protein>
<reference evidence="2" key="1">
    <citation type="submission" date="2020-10" db="EMBL/GenBank/DDBJ databases">
        <title>Connecting structure to function with the recovery of over 1000 high-quality activated sludge metagenome-assembled genomes encoding full-length rRNA genes using long-read sequencing.</title>
        <authorList>
            <person name="Singleton C.M."/>
            <person name="Petriglieri F."/>
            <person name="Kristensen J.M."/>
            <person name="Kirkegaard R.H."/>
            <person name="Michaelsen T.Y."/>
            <person name="Andersen M.H."/>
            <person name="Karst S.M."/>
            <person name="Dueholm M.S."/>
            <person name="Nielsen P.H."/>
            <person name="Albertsen M."/>
        </authorList>
    </citation>
    <scope>NUCLEOTIDE SEQUENCE</scope>
    <source>
        <strain evidence="2">EsbW_18-Q3-R4-48_MAXAC.044</strain>
    </source>
</reference>
<evidence type="ECO:0000313" key="2">
    <source>
        <dbReference type="EMBL" id="MBK7425321.1"/>
    </source>
</evidence>
<dbReference type="InterPro" id="IPR021871">
    <property type="entry name" value="DUF3482"/>
</dbReference>
<comment type="caution">
    <text evidence="2">The sequence shown here is derived from an EMBL/GenBank/DDBJ whole genome shotgun (WGS) entry which is preliminary data.</text>
</comment>
<feature type="domain" description="G" evidence="1">
    <location>
        <begin position="12"/>
        <end position="152"/>
    </location>
</feature>
<dbReference type="EMBL" id="JADJNC010000067">
    <property type="protein sequence ID" value="MBK7425321.1"/>
    <property type="molecule type" value="Genomic_DNA"/>
</dbReference>
<organism evidence="2 3">
    <name type="scientific">Candidatus Propionivibrio dominans</name>
    <dbReference type="NCBI Taxonomy" id="2954373"/>
    <lineage>
        <taxon>Bacteria</taxon>
        <taxon>Pseudomonadati</taxon>
        <taxon>Pseudomonadota</taxon>
        <taxon>Betaproteobacteria</taxon>
        <taxon>Rhodocyclales</taxon>
        <taxon>Rhodocyclaceae</taxon>
        <taxon>Propionivibrio</taxon>
    </lineage>
</organism>
<dbReference type="Pfam" id="PF11981">
    <property type="entry name" value="DUF3482"/>
    <property type="match status" value="1"/>
</dbReference>
<dbReference type="AlphaFoldDB" id="A0A9D7FP45"/>
<sequence>MSSENLSINLSLVSHTNVGKTTLARTLLKQDIGEIGDRPHVTALSEPHVLIRDSQSASLTLWDTPGFGDSVRLAKRLSQRGNPIGWFLSEVWDRWMSRPLWSSQQAMKNVKEQADVVLYLVNASESPSAVAYVEAEMQILSWVEKPVLVLLNQMGRPRPKDVEEKDQAAWRHYMERFPIVFGILPMDAFARCWIQEIALFEMIGRAIPDSRKAAFEGLQMYWAAERIKDYRLSVAAIGKFLAALASDSEHFESDGLSGKLKAMARKLGRSDQKDVPPAARAMERLAERAAVSMKSLTDQLIELNGLKGEAAREILNRVQQDLSIDEEINEGSAAVVGAVVSGAISGLAADLMAGGLTLGAGAIAGAVLGGLGFAGVAKGYNQITGKDGTVVRWNQESIERFFSDTLLLYLAVAHFGRGRGEWSRSEHPEHWRSEVQRVLEGGSADLPKLAQGGAEHDRRHLEEAFERCAGWAIERVLRNLYPDSKLPKMGL</sequence>
<name>A0A9D7FP45_9RHOO</name>
<dbReference type="Gene3D" id="3.40.50.300">
    <property type="entry name" value="P-loop containing nucleotide triphosphate hydrolases"/>
    <property type="match status" value="1"/>
</dbReference>
<dbReference type="Pfam" id="PF01926">
    <property type="entry name" value="MMR_HSR1"/>
    <property type="match status" value="1"/>
</dbReference>